<dbReference type="PANTHER" id="PTHR48111">
    <property type="entry name" value="REGULATOR OF RPOS"/>
    <property type="match status" value="1"/>
</dbReference>
<dbReference type="SUPFAM" id="SSF46894">
    <property type="entry name" value="C-terminal effector domain of the bipartite response regulators"/>
    <property type="match status" value="1"/>
</dbReference>
<feature type="domain" description="OmpR/PhoB-type" evidence="5">
    <location>
        <begin position="126"/>
        <end position="229"/>
    </location>
</feature>
<dbReference type="EMBL" id="NBBJ01000005">
    <property type="protein sequence ID" value="OWK28479.1"/>
    <property type="molecule type" value="Genomic_DNA"/>
</dbReference>
<dbReference type="Gene3D" id="3.40.50.2300">
    <property type="match status" value="1"/>
</dbReference>
<evidence type="ECO:0000256" key="1">
    <source>
        <dbReference type="ARBA" id="ARBA00023125"/>
    </source>
</evidence>
<feature type="DNA-binding region" description="OmpR/PhoB-type" evidence="3">
    <location>
        <begin position="126"/>
        <end position="229"/>
    </location>
</feature>
<feature type="modified residue" description="4-aspartylphosphate" evidence="2">
    <location>
        <position position="53"/>
    </location>
</feature>
<evidence type="ECO:0000259" key="4">
    <source>
        <dbReference type="PROSITE" id="PS50110"/>
    </source>
</evidence>
<dbReference type="CDD" id="cd17574">
    <property type="entry name" value="REC_OmpR"/>
    <property type="match status" value="1"/>
</dbReference>
<dbReference type="SMART" id="SM00862">
    <property type="entry name" value="Trans_reg_C"/>
    <property type="match status" value="1"/>
</dbReference>
<dbReference type="SUPFAM" id="SSF52172">
    <property type="entry name" value="CheY-like"/>
    <property type="match status" value="1"/>
</dbReference>
<dbReference type="AlphaFoldDB" id="A0A245ZFH6"/>
<reference evidence="6 7" key="1">
    <citation type="submission" date="2017-03" db="EMBL/GenBank/DDBJ databases">
        <title>Genome sequence of Sphingomonas mucosissima DSM 17494.</title>
        <authorList>
            <person name="Poehlein A."/>
            <person name="Wuebbeler J.H."/>
            <person name="Steinbuechel A."/>
            <person name="Daniel R."/>
        </authorList>
    </citation>
    <scope>NUCLEOTIDE SEQUENCE [LARGE SCALE GENOMIC DNA]</scope>
    <source>
        <strain evidence="6 7">DSM 17494</strain>
    </source>
</reference>
<dbReference type="PROSITE" id="PS50110">
    <property type="entry name" value="RESPONSE_REGULATORY"/>
    <property type="match status" value="1"/>
</dbReference>
<dbReference type="PROSITE" id="PS51755">
    <property type="entry name" value="OMPR_PHOB"/>
    <property type="match status" value="1"/>
</dbReference>
<dbReference type="PANTHER" id="PTHR48111:SF59">
    <property type="entry name" value="TRANSCRIPTIONAL REGULATORY PROTEIN BAER"/>
    <property type="match status" value="1"/>
</dbReference>
<evidence type="ECO:0000313" key="7">
    <source>
        <dbReference type="Proteomes" id="UP000197783"/>
    </source>
</evidence>
<dbReference type="OrthoDB" id="9801602at2"/>
<dbReference type="GO" id="GO:0032993">
    <property type="term" value="C:protein-DNA complex"/>
    <property type="evidence" value="ECO:0007669"/>
    <property type="project" value="TreeGrafter"/>
</dbReference>
<dbReference type="RefSeq" id="WP_088334443.1">
    <property type="nucleotide sequence ID" value="NZ_NBBJ01000005.1"/>
</dbReference>
<dbReference type="Gene3D" id="1.10.10.10">
    <property type="entry name" value="Winged helix-like DNA-binding domain superfamily/Winged helix DNA-binding domain"/>
    <property type="match status" value="1"/>
</dbReference>
<evidence type="ECO:0000313" key="6">
    <source>
        <dbReference type="EMBL" id="OWK28479.1"/>
    </source>
</evidence>
<dbReference type="GO" id="GO:0005829">
    <property type="term" value="C:cytosol"/>
    <property type="evidence" value="ECO:0007669"/>
    <property type="project" value="TreeGrafter"/>
</dbReference>
<dbReference type="Proteomes" id="UP000197783">
    <property type="component" value="Unassembled WGS sequence"/>
</dbReference>
<comment type="caution">
    <text evidence="6">The sequence shown here is derived from an EMBL/GenBank/DDBJ whole genome shotgun (WGS) entry which is preliminary data.</text>
</comment>
<dbReference type="Gene3D" id="6.10.250.690">
    <property type="match status" value="1"/>
</dbReference>
<dbReference type="InterPro" id="IPR001867">
    <property type="entry name" value="OmpR/PhoB-type_DNA-bd"/>
</dbReference>
<dbReference type="InterPro" id="IPR036388">
    <property type="entry name" value="WH-like_DNA-bd_sf"/>
</dbReference>
<dbReference type="SMART" id="SM00448">
    <property type="entry name" value="REC"/>
    <property type="match status" value="1"/>
</dbReference>
<proteinExistence type="predicted"/>
<dbReference type="Pfam" id="PF00486">
    <property type="entry name" value="Trans_reg_C"/>
    <property type="match status" value="1"/>
</dbReference>
<dbReference type="InterPro" id="IPR039420">
    <property type="entry name" value="WalR-like"/>
</dbReference>
<keyword evidence="2" id="KW-0597">Phosphoprotein</keyword>
<keyword evidence="1 3" id="KW-0238">DNA-binding</keyword>
<evidence type="ECO:0000256" key="2">
    <source>
        <dbReference type="PROSITE-ProRule" id="PRU00169"/>
    </source>
</evidence>
<dbReference type="InterPro" id="IPR016032">
    <property type="entry name" value="Sig_transdc_resp-reg_C-effctor"/>
</dbReference>
<feature type="domain" description="Response regulatory" evidence="4">
    <location>
        <begin position="4"/>
        <end position="117"/>
    </location>
</feature>
<name>A0A245ZFH6_9SPHN</name>
<dbReference type="GO" id="GO:0006355">
    <property type="term" value="P:regulation of DNA-templated transcription"/>
    <property type="evidence" value="ECO:0007669"/>
    <property type="project" value="InterPro"/>
</dbReference>
<keyword evidence="7" id="KW-1185">Reference proteome</keyword>
<dbReference type="InterPro" id="IPR001789">
    <property type="entry name" value="Sig_transdc_resp-reg_receiver"/>
</dbReference>
<dbReference type="GO" id="GO:0000976">
    <property type="term" value="F:transcription cis-regulatory region binding"/>
    <property type="evidence" value="ECO:0007669"/>
    <property type="project" value="TreeGrafter"/>
</dbReference>
<dbReference type="CDD" id="cd00383">
    <property type="entry name" value="trans_reg_C"/>
    <property type="match status" value="1"/>
</dbReference>
<evidence type="ECO:0000259" key="5">
    <source>
        <dbReference type="PROSITE" id="PS51755"/>
    </source>
</evidence>
<gene>
    <name evidence="6" type="primary">srrA</name>
    <name evidence="6" type="ORF">SPMU_27390</name>
</gene>
<accession>A0A245ZFH6</accession>
<evidence type="ECO:0000256" key="3">
    <source>
        <dbReference type="PROSITE-ProRule" id="PRU01091"/>
    </source>
</evidence>
<organism evidence="6 7">
    <name type="scientific">Sphingomonas mucosissima</name>
    <dbReference type="NCBI Taxonomy" id="370959"/>
    <lineage>
        <taxon>Bacteria</taxon>
        <taxon>Pseudomonadati</taxon>
        <taxon>Pseudomonadota</taxon>
        <taxon>Alphaproteobacteria</taxon>
        <taxon>Sphingomonadales</taxon>
        <taxon>Sphingomonadaceae</taxon>
        <taxon>Sphingomonas</taxon>
    </lineage>
</organism>
<dbReference type="InterPro" id="IPR011006">
    <property type="entry name" value="CheY-like_superfamily"/>
</dbReference>
<dbReference type="GO" id="GO:0000156">
    <property type="term" value="F:phosphorelay response regulator activity"/>
    <property type="evidence" value="ECO:0007669"/>
    <property type="project" value="TreeGrafter"/>
</dbReference>
<sequence>MSELILIVEDDRDIADLLIAYARRAGFRTSWAANVGDAVQLHAQMRPALVMLDIGLPDGDGIDVLTAIRRRDDTPIIMITAVDDDVTKLMSFRVGADDYVMKPFNPSEVIERARAVLRRVQGATRARTLVAGDLSIDLDARLAEVRTDDGSQPLPLALTPTEFQILAHMARQPRRAFSRAELLEAAAPESEALDRVIDSHISKLRIKLSAAGLVGMIQPVRSVGYRLAPNS</sequence>
<protein>
    <submittedName>
        <fullName evidence="6">Transcriptional regulatory protein SrrA</fullName>
    </submittedName>
</protein>
<dbReference type="Pfam" id="PF00072">
    <property type="entry name" value="Response_reg"/>
    <property type="match status" value="1"/>
</dbReference>